<dbReference type="InterPro" id="IPR011008">
    <property type="entry name" value="Dimeric_a/b-barrel"/>
</dbReference>
<dbReference type="AlphaFoldDB" id="A0A562IXW1"/>
<dbReference type="GO" id="GO:0004497">
    <property type="term" value="F:monooxygenase activity"/>
    <property type="evidence" value="ECO:0007669"/>
    <property type="project" value="UniProtKB-KW"/>
</dbReference>
<dbReference type="InterPro" id="IPR007138">
    <property type="entry name" value="ABM_dom"/>
</dbReference>
<feature type="domain" description="ABM" evidence="1">
    <location>
        <begin position="3"/>
        <end position="89"/>
    </location>
</feature>
<dbReference type="PROSITE" id="PS51725">
    <property type="entry name" value="ABM"/>
    <property type="match status" value="1"/>
</dbReference>
<proteinExistence type="predicted"/>
<name>A0A562IXW1_9ACTN</name>
<dbReference type="InterPro" id="IPR050744">
    <property type="entry name" value="AI-2_Isomerase_LsrG"/>
</dbReference>
<protein>
    <submittedName>
        <fullName evidence="2">Quinol monooxygenase YgiN</fullName>
    </submittedName>
</protein>
<gene>
    <name evidence="2" type="ORF">JD78_04296</name>
</gene>
<reference evidence="2 3" key="1">
    <citation type="submission" date="2019-07" db="EMBL/GenBank/DDBJ databases">
        <title>R&amp;d 2014.</title>
        <authorList>
            <person name="Klenk H.-P."/>
        </authorList>
    </citation>
    <scope>NUCLEOTIDE SEQUENCE [LARGE SCALE GENOMIC DNA]</scope>
    <source>
        <strain evidence="2 3">DSM 45764</strain>
    </source>
</reference>
<evidence type="ECO:0000259" key="1">
    <source>
        <dbReference type="PROSITE" id="PS51725"/>
    </source>
</evidence>
<evidence type="ECO:0000313" key="2">
    <source>
        <dbReference type="EMBL" id="TWH75732.1"/>
    </source>
</evidence>
<comment type="caution">
    <text evidence="2">The sequence shown here is derived from an EMBL/GenBank/DDBJ whole genome shotgun (WGS) entry which is preliminary data.</text>
</comment>
<keyword evidence="2" id="KW-0560">Oxidoreductase</keyword>
<dbReference type="EMBL" id="VLKF01000001">
    <property type="protein sequence ID" value="TWH75732.1"/>
    <property type="molecule type" value="Genomic_DNA"/>
</dbReference>
<dbReference type="SUPFAM" id="SSF54909">
    <property type="entry name" value="Dimeric alpha+beta barrel"/>
    <property type="match status" value="1"/>
</dbReference>
<dbReference type="RefSeq" id="WP_153358027.1">
    <property type="nucleotide sequence ID" value="NZ_JABGDC010000002.1"/>
</dbReference>
<dbReference type="PANTHER" id="PTHR33336:SF15">
    <property type="entry name" value="ABM DOMAIN-CONTAINING PROTEIN"/>
    <property type="match status" value="1"/>
</dbReference>
<keyword evidence="3" id="KW-1185">Reference proteome</keyword>
<dbReference type="Gene3D" id="3.30.70.100">
    <property type="match status" value="1"/>
</dbReference>
<dbReference type="Proteomes" id="UP000321490">
    <property type="component" value="Unassembled WGS sequence"/>
</dbReference>
<dbReference type="Pfam" id="PF03992">
    <property type="entry name" value="ABM"/>
    <property type="match status" value="1"/>
</dbReference>
<evidence type="ECO:0000313" key="3">
    <source>
        <dbReference type="Proteomes" id="UP000321490"/>
    </source>
</evidence>
<dbReference type="PANTHER" id="PTHR33336">
    <property type="entry name" value="QUINOL MONOOXYGENASE YGIN-RELATED"/>
    <property type="match status" value="1"/>
</dbReference>
<dbReference type="OrthoDB" id="5241825at2"/>
<keyword evidence="2" id="KW-0503">Monooxygenase</keyword>
<organism evidence="2 3">
    <name type="scientific">Modestobacter roseus</name>
    <dbReference type="NCBI Taxonomy" id="1181884"/>
    <lineage>
        <taxon>Bacteria</taxon>
        <taxon>Bacillati</taxon>
        <taxon>Actinomycetota</taxon>
        <taxon>Actinomycetes</taxon>
        <taxon>Geodermatophilales</taxon>
        <taxon>Geodermatophilaceae</taxon>
        <taxon>Modestobacter</taxon>
    </lineage>
</organism>
<sequence length="102" mass="11125">MSFVIVATVVPEPESRDAVREALLAAVPQVHDEPGCELYSVQEDEQGFVFVERWASQEAMAEHGKGEALRTMMATVSEHLAQPLDVRVLRPLPAGDPEKGAV</sequence>
<accession>A0A562IXW1</accession>